<keyword evidence="2" id="KW-0378">Hydrolase</keyword>
<evidence type="ECO:0000259" key="1">
    <source>
        <dbReference type="Pfam" id="PF11867"/>
    </source>
</evidence>
<accession>A0A090X3I2</accession>
<sequence>MNIALKKYGEGEEENMEEVEKSVGVMRDMLDLLNRMFHKFDSTPYFTGIAMQQLLNLKKASEFVMQAEQQEKRFMDMVKRLKASYDICSGSEKIKQIERDQVHYYLAIRSIVFKLIKGDAPDTAQMNAKVRDMIKEALESDGVTEIFKIGEEDAVEYDLFDEDYMAKIDKIKLPNTKIKLLQQLLKKAIGELKKNNKVAGVDFSKKMEALVKRYNEREADKWEAETYKDFSKEVTDLIWKVKEEFDSGDDLGISFQEKAFYDILKSLCVKYDFSYPEDQLIELAKKVKNLVDKETDFQTGKTIQLYKHHFLQEL</sequence>
<protein>
    <submittedName>
        <fullName evidence="2">Type I restriction-modification system restriction subunit R</fullName>
        <ecNumber evidence="2">3.1.21.3</ecNumber>
    </submittedName>
</protein>
<dbReference type="EMBL" id="BBNT01000008">
    <property type="protein sequence ID" value="GAL76077.1"/>
    <property type="molecule type" value="Genomic_DNA"/>
</dbReference>
<dbReference type="EC" id="3.1.21.3" evidence="2"/>
<dbReference type="AlphaFoldDB" id="A0A090X3I2"/>
<dbReference type="InterPro" id="IPR021810">
    <property type="entry name" value="T1RH-like_C"/>
</dbReference>
<name>A0A090X3I2_NONUL</name>
<dbReference type="Proteomes" id="UP000029647">
    <property type="component" value="Unassembled WGS sequence"/>
</dbReference>
<proteinExistence type="predicted"/>
<dbReference type="Pfam" id="PF11867">
    <property type="entry name" value="T1RH-like_C"/>
    <property type="match status" value="1"/>
</dbReference>
<feature type="domain" description="Type I restriction enzyme HindI endonuclease subunit-like C-terminal" evidence="1">
    <location>
        <begin position="10"/>
        <end position="295"/>
    </location>
</feature>
<gene>
    <name evidence="2" type="ORF">JCM19275_2209</name>
</gene>
<evidence type="ECO:0000313" key="3">
    <source>
        <dbReference type="Proteomes" id="UP000029647"/>
    </source>
</evidence>
<reference evidence="2 3" key="1">
    <citation type="journal article" date="2014" name="Genome Announc.">
        <title>Draft Genome Sequences of Marine Flavobacterium Nonlabens Strains NR17, NR24, NR27, NR32, NR33, and Ara13.</title>
        <authorList>
            <person name="Nakanishi M."/>
            <person name="Meirelles P."/>
            <person name="Suzuki R."/>
            <person name="Takatani N."/>
            <person name="Mino S."/>
            <person name="Suda W."/>
            <person name="Oshima K."/>
            <person name="Hattori M."/>
            <person name="Ohkuma M."/>
            <person name="Hosokawa M."/>
            <person name="Miyashita K."/>
            <person name="Thompson F.L."/>
            <person name="Niwa A."/>
            <person name="Sawabe T."/>
            <person name="Sawabe T."/>
        </authorList>
    </citation>
    <scope>NUCLEOTIDE SEQUENCE [LARGE SCALE GENOMIC DNA]</scope>
    <source>
        <strain evidence="3">JCM19275</strain>
    </source>
</reference>
<organism evidence="2 3">
    <name type="scientific">Nonlabens ulvanivorans</name>
    <name type="common">Persicivirga ulvanivorans</name>
    <dbReference type="NCBI Taxonomy" id="906888"/>
    <lineage>
        <taxon>Bacteria</taxon>
        <taxon>Pseudomonadati</taxon>
        <taxon>Bacteroidota</taxon>
        <taxon>Flavobacteriia</taxon>
        <taxon>Flavobacteriales</taxon>
        <taxon>Flavobacteriaceae</taxon>
        <taxon>Nonlabens</taxon>
    </lineage>
</organism>
<dbReference type="GO" id="GO:0009035">
    <property type="term" value="F:type I site-specific deoxyribonuclease activity"/>
    <property type="evidence" value="ECO:0007669"/>
    <property type="project" value="UniProtKB-EC"/>
</dbReference>
<comment type="caution">
    <text evidence="2">The sequence shown here is derived from an EMBL/GenBank/DDBJ whole genome shotgun (WGS) entry which is preliminary data.</text>
</comment>
<evidence type="ECO:0000313" key="2">
    <source>
        <dbReference type="EMBL" id="GAL76077.1"/>
    </source>
</evidence>
<dbReference type="REBASE" id="98189">
    <property type="entry name" value="Nul19297ORF2209P"/>
</dbReference>